<dbReference type="AlphaFoldDB" id="A0A397I1H7"/>
<protein>
    <submittedName>
        <fullName evidence="1">Uncharacterized protein</fullName>
    </submittedName>
</protein>
<evidence type="ECO:0000313" key="2">
    <source>
        <dbReference type="Proteomes" id="UP000266861"/>
    </source>
</evidence>
<name>A0A397I1H7_9GLOM</name>
<accession>A0A397I1H7</accession>
<organism evidence="1 2">
    <name type="scientific">Diversispora epigaea</name>
    <dbReference type="NCBI Taxonomy" id="1348612"/>
    <lineage>
        <taxon>Eukaryota</taxon>
        <taxon>Fungi</taxon>
        <taxon>Fungi incertae sedis</taxon>
        <taxon>Mucoromycota</taxon>
        <taxon>Glomeromycotina</taxon>
        <taxon>Glomeromycetes</taxon>
        <taxon>Diversisporales</taxon>
        <taxon>Diversisporaceae</taxon>
        <taxon>Diversispora</taxon>
    </lineage>
</organism>
<reference evidence="1 2" key="1">
    <citation type="submission" date="2018-08" db="EMBL/GenBank/DDBJ databases">
        <title>Genome and evolution of the arbuscular mycorrhizal fungus Diversispora epigaea (formerly Glomus versiforme) and its bacterial endosymbionts.</title>
        <authorList>
            <person name="Sun X."/>
            <person name="Fei Z."/>
            <person name="Harrison M."/>
        </authorList>
    </citation>
    <scope>NUCLEOTIDE SEQUENCE [LARGE SCALE GENOMIC DNA]</scope>
    <source>
        <strain evidence="1 2">IT104</strain>
    </source>
</reference>
<dbReference type="OrthoDB" id="2340858at2759"/>
<keyword evidence="2" id="KW-1185">Reference proteome</keyword>
<sequence length="221" mass="26090">MEVDIVLENSKETGIQKLLYPFKKIRNVFTENIVDGSIHNTKLNKQDEFLQLSGDAKFFKAENILFKCYRNLLKIVFDENIRSLHITDAAKPEDEKIKICKETIFNYLKLEEQLLEEAIFKNSNSRLFKFVGKIDFTEDLSHRLIHIHTNIPDIEDNKNEKYIKNFYIEKFVQFASGYVVKKVPNLLIKNCKKELERFIMSNSLINEYSTLRNSLFEDIAH</sequence>
<dbReference type="STRING" id="1348612.A0A397I1H7"/>
<proteinExistence type="predicted"/>
<gene>
    <name evidence="1" type="ORF">Glove_284g105</name>
</gene>
<evidence type="ECO:0000313" key="1">
    <source>
        <dbReference type="EMBL" id="RHZ69365.1"/>
    </source>
</evidence>
<dbReference type="Proteomes" id="UP000266861">
    <property type="component" value="Unassembled WGS sequence"/>
</dbReference>
<dbReference type="EMBL" id="PQFF01000260">
    <property type="protein sequence ID" value="RHZ69365.1"/>
    <property type="molecule type" value="Genomic_DNA"/>
</dbReference>
<comment type="caution">
    <text evidence="1">The sequence shown here is derived from an EMBL/GenBank/DDBJ whole genome shotgun (WGS) entry which is preliminary data.</text>
</comment>